<gene>
    <name evidence="2" type="ORF">MM817_00032</name>
</gene>
<feature type="coiled-coil region" evidence="1">
    <location>
        <begin position="107"/>
        <end position="155"/>
    </location>
</feature>
<evidence type="ECO:0000256" key="1">
    <source>
        <dbReference type="SAM" id="Coils"/>
    </source>
</evidence>
<dbReference type="PANTHER" id="PTHR41302">
    <property type="entry name" value="PRESPORE-SPECIFIC TRANSCRIPTIONAL REGULATOR RSFA-RELATED"/>
    <property type="match status" value="1"/>
</dbReference>
<evidence type="ECO:0000313" key="2">
    <source>
        <dbReference type="EMBL" id="MCI0181798.1"/>
    </source>
</evidence>
<proteinExistence type="predicted"/>
<comment type="caution">
    <text evidence="2">The sequence shown here is derived from an EMBL/GenBank/DDBJ whole genome shotgun (WGS) entry which is preliminary data.</text>
</comment>
<dbReference type="PANTHER" id="PTHR41302:SF2">
    <property type="entry name" value="PRESPORE SPECIFIC TRANSCRIPTIONAL ACTIVATOR RSFA"/>
    <property type="match status" value="1"/>
</dbReference>
<organism evidence="2 3">
    <name type="scientific">Sulfoacidibacillus ferrooxidans</name>
    <dbReference type="NCBI Taxonomy" id="2005001"/>
    <lineage>
        <taxon>Bacteria</taxon>
        <taxon>Bacillati</taxon>
        <taxon>Bacillota</taxon>
        <taxon>Bacilli</taxon>
        <taxon>Bacillales</taxon>
        <taxon>Alicyclobacillaceae</taxon>
        <taxon>Sulfoacidibacillus</taxon>
    </lineage>
</organism>
<evidence type="ECO:0008006" key="4">
    <source>
        <dbReference type="Google" id="ProtNLM"/>
    </source>
</evidence>
<dbReference type="NCBIfam" id="TIGR02894">
    <property type="entry name" value="DNA_bind_RsfA"/>
    <property type="match status" value="1"/>
</dbReference>
<accession>A0A9X1V7Z2</accession>
<dbReference type="InterPro" id="IPR014243">
    <property type="entry name" value="RsfA-like"/>
</dbReference>
<dbReference type="EMBL" id="JALBUF010000001">
    <property type="protein sequence ID" value="MCI0181798.1"/>
    <property type="molecule type" value="Genomic_DNA"/>
</dbReference>
<keyword evidence="3" id="KW-1185">Reference proteome</keyword>
<evidence type="ECO:0000313" key="3">
    <source>
        <dbReference type="Proteomes" id="UP001139263"/>
    </source>
</evidence>
<protein>
    <recommendedName>
        <fullName evidence="4">RsfA family transcriptional regulator</fullName>
    </recommendedName>
</protein>
<reference evidence="2" key="1">
    <citation type="submission" date="2022-03" db="EMBL/GenBank/DDBJ databases">
        <title>Draft Genome Sequence of Firmicute Strain S0AB, a Heterotrophic Iron/Sulfur-Oxidizing Extreme Acidophile.</title>
        <authorList>
            <person name="Vergara E."/>
            <person name="Pakostova E."/>
            <person name="Johnson D.B."/>
            <person name="Holmes D.S."/>
        </authorList>
    </citation>
    <scope>NUCLEOTIDE SEQUENCE</scope>
    <source>
        <strain evidence="2">S0AB</strain>
    </source>
</reference>
<sequence>MKTIRQDAWTPEDDAELAEIILRHIREGSTQLAAFEEGAQALKRTSAACGYRWNACVRKQFLAAIDFAKLERREHRDERLRHPLQQADEGEEAQSHALTWNAVLRFLRQYRRDFMSLQTRVKQLERDVDTARQEVDKLRKDKVDLLQRLHDLSTEYQMINEDYKALLEIVDRARKRQLGEARAVHDVAVHITDHEEDA</sequence>
<keyword evidence="1" id="KW-0175">Coiled coil</keyword>
<name>A0A9X1V7Z2_9BACL</name>
<dbReference type="Proteomes" id="UP001139263">
    <property type="component" value="Unassembled WGS sequence"/>
</dbReference>
<dbReference type="RefSeq" id="WP_241711432.1">
    <property type="nucleotide sequence ID" value="NZ_JALBUF010000001.1"/>
</dbReference>
<dbReference type="AlphaFoldDB" id="A0A9X1V7Z2"/>